<dbReference type="PIRSF" id="PIRSF029693">
    <property type="entry name" value="UCP029693"/>
    <property type="match status" value="1"/>
</dbReference>
<organism evidence="2 3">
    <name type="scientific">Thioflavicoccus mobilis 8321</name>
    <dbReference type="NCBI Taxonomy" id="765912"/>
    <lineage>
        <taxon>Bacteria</taxon>
        <taxon>Pseudomonadati</taxon>
        <taxon>Pseudomonadota</taxon>
        <taxon>Gammaproteobacteria</taxon>
        <taxon>Chromatiales</taxon>
        <taxon>Chromatiaceae</taxon>
        <taxon>Thioflavicoccus</taxon>
    </lineage>
</organism>
<dbReference type="EMBL" id="CP003051">
    <property type="protein sequence ID" value="AGA91211.1"/>
    <property type="molecule type" value="Genomic_DNA"/>
</dbReference>
<sequence length="359" mass="39607">MDAGLAPKAPLKETVAKVVEIYHPRTWREKGLWWTAGLFLGTYLVIVTVLGIIWSRTPGQFDVKQYALELVGNDEANLVPGTVTTATAIGQVRTLLDKPGGYLTNDIFPPGVYVDNMPNWEFGALTELRDLASALRNEFSRSQTQSVEDPDLRLAEPRLNYDSESWLLPSTESEYRAGAEGLEHYLARLYDAADEDGQFFARADNLTVYLGVVAKRLGSLAQRLSYSAGQAHLDTALAGEPSAVQSTPPVSDKMLIVTKTPWLEIDDVFFEARGYTWGLLHSLKAMEVDFASVLENKNATVSVQQIIRELENTQNRIWSPMILNGAGFGPMANHSLVMASYISRANAAIIELRNLLVSG</sequence>
<evidence type="ECO:0000313" key="3">
    <source>
        <dbReference type="Proteomes" id="UP000010816"/>
    </source>
</evidence>
<dbReference type="OrthoDB" id="5821246at2"/>
<dbReference type="PATRIC" id="fig|765912.4.peg.2436"/>
<keyword evidence="3" id="KW-1185">Reference proteome</keyword>
<proteinExistence type="predicted"/>
<evidence type="ECO:0000313" key="2">
    <source>
        <dbReference type="EMBL" id="AGA91211.1"/>
    </source>
</evidence>
<dbReference type="eggNOG" id="COG5345">
    <property type="taxonomic scope" value="Bacteria"/>
</dbReference>
<accession>L0GZ16</accession>
<dbReference type="STRING" id="765912.Thimo_2481"/>
<dbReference type="Pfam" id="PF10095">
    <property type="entry name" value="DUF2333"/>
    <property type="match status" value="1"/>
</dbReference>
<name>L0GZ16_9GAMM</name>
<keyword evidence="1" id="KW-0812">Transmembrane</keyword>
<dbReference type="Proteomes" id="UP000010816">
    <property type="component" value="Chromosome"/>
</dbReference>
<dbReference type="AlphaFoldDB" id="L0GZ16"/>
<keyword evidence="1" id="KW-1133">Transmembrane helix</keyword>
<dbReference type="InterPro" id="IPR016936">
    <property type="entry name" value="UCP029693"/>
</dbReference>
<dbReference type="KEGG" id="tmb:Thimo_2481"/>
<dbReference type="HOGENOM" id="CLU_857250_0_0_6"/>
<feature type="transmembrane region" description="Helical" evidence="1">
    <location>
        <begin position="32"/>
        <end position="54"/>
    </location>
</feature>
<evidence type="ECO:0000256" key="1">
    <source>
        <dbReference type="SAM" id="Phobius"/>
    </source>
</evidence>
<evidence type="ECO:0008006" key="4">
    <source>
        <dbReference type="Google" id="ProtNLM"/>
    </source>
</evidence>
<reference evidence="2 3" key="1">
    <citation type="submission" date="2011-09" db="EMBL/GenBank/DDBJ databases">
        <title>Complete sequence of chromosome of Thioflavicoccus mobilis 8321.</title>
        <authorList>
            <consortium name="US DOE Joint Genome Institute"/>
            <person name="Lucas S."/>
            <person name="Han J."/>
            <person name="Lapidus A."/>
            <person name="Cheng J.-F."/>
            <person name="Goodwin L."/>
            <person name="Pitluck S."/>
            <person name="Peters L."/>
            <person name="Ovchinnikova G."/>
            <person name="Lu M."/>
            <person name="Detter J.C."/>
            <person name="Han C."/>
            <person name="Tapia R."/>
            <person name="Land M."/>
            <person name="Hauser L."/>
            <person name="Kyrpides N."/>
            <person name="Ivanova N."/>
            <person name="Pagani I."/>
            <person name="Vogl K."/>
            <person name="Liu Z."/>
            <person name="Imhoff J."/>
            <person name="Thiel V."/>
            <person name="Frigaard N.-U."/>
            <person name="Bryant D."/>
            <person name="Woyke T."/>
        </authorList>
    </citation>
    <scope>NUCLEOTIDE SEQUENCE [LARGE SCALE GENOMIC DNA]</scope>
    <source>
        <strain evidence="2 3">8321</strain>
    </source>
</reference>
<keyword evidence="1" id="KW-0472">Membrane</keyword>
<protein>
    <recommendedName>
        <fullName evidence="4">DUF2333 domain-containing protein</fullName>
    </recommendedName>
</protein>
<gene>
    <name evidence="2" type="ORF">Thimo_2481</name>
</gene>
<dbReference type="RefSeq" id="WP_015281344.1">
    <property type="nucleotide sequence ID" value="NC_019940.1"/>
</dbReference>